<dbReference type="PROSITE" id="PS00921">
    <property type="entry name" value="NITRIL_CHT_2"/>
    <property type="match status" value="1"/>
</dbReference>
<dbReference type="PROSITE" id="PS50263">
    <property type="entry name" value="CN_HYDROLASE"/>
    <property type="match status" value="1"/>
</dbReference>
<feature type="region of interest" description="Disordered" evidence="6">
    <location>
        <begin position="320"/>
        <end position="341"/>
    </location>
</feature>
<evidence type="ECO:0000313" key="8">
    <source>
        <dbReference type="EMBL" id="EXJ82737.1"/>
    </source>
</evidence>
<evidence type="ECO:0000256" key="2">
    <source>
        <dbReference type="ARBA" id="ARBA00022801"/>
    </source>
</evidence>
<protein>
    <recommendedName>
        <fullName evidence="4">nitrilase</fullName>
        <ecNumber evidence="4">3.5.5.1</ecNumber>
    </recommendedName>
</protein>
<dbReference type="HOGENOM" id="CLU_030130_6_0_1"/>
<dbReference type="OrthoDB" id="10250282at2759"/>
<proteinExistence type="inferred from homology"/>
<evidence type="ECO:0000256" key="1">
    <source>
        <dbReference type="ARBA" id="ARBA00008129"/>
    </source>
</evidence>
<keyword evidence="2" id="KW-0378">Hydrolase</keyword>
<gene>
    <name evidence="8" type="ORF">A1O3_06552</name>
</gene>
<organism evidence="8 9">
    <name type="scientific">Capronia epimyces CBS 606.96</name>
    <dbReference type="NCBI Taxonomy" id="1182542"/>
    <lineage>
        <taxon>Eukaryota</taxon>
        <taxon>Fungi</taxon>
        <taxon>Dikarya</taxon>
        <taxon>Ascomycota</taxon>
        <taxon>Pezizomycotina</taxon>
        <taxon>Eurotiomycetes</taxon>
        <taxon>Chaetothyriomycetidae</taxon>
        <taxon>Chaetothyriales</taxon>
        <taxon>Herpotrichiellaceae</taxon>
        <taxon>Capronia</taxon>
    </lineage>
</organism>
<dbReference type="InterPro" id="IPR003010">
    <property type="entry name" value="C-N_Hydrolase"/>
</dbReference>
<evidence type="ECO:0000259" key="7">
    <source>
        <dbReference type="PROSITE" id="PS50263"/>
    </source>
</evidence>
<feature type="domain" description="CN hydrolase" evidence="7">
    <location>
        <begin position="10"/>
        <end position="283"/>
    </location>
</feature>
<dbReference type="GO" id="GO:0016836">
    <property type="term" value="F:hydro-lyase activity"/>
    <property type="evidence" value="ECO:0007669"/>
    <property type="project" value="UniProtKB-ARBA"/>
</dbReference>
<dbReference type="Pfam" id="PF00795">
    <property type="entry name" value="CN_hydrolase"/>
    <property type="match status" value="1"/>
</dbReference>
<dbReference type="InterPro" id="IPR000132">
    <property type="entry name" value="Nitrilase/CN_hydratase_CS"/>
</dbReference>
<dbReference type="PANTHER" id="PTHR46044">
    <property type="entry name" value="NITRILASE"/>
    <property type="match status" value="1"/>
</dbReference>
<evidence type="ECO:0000256" key="4">
    <source>
        <dbReference type="ARBA" id="ARBA00039045"/>
    </source>
</evidence>
<dbReference type="RefSeq" id="XP_007734860.1">
    <property type="nucleotide sequence ID" value="XM_007736670.1"/>
</dbReference>
<dbReference type="PROSITE" id="PS00920">
    <property type="entry name" value="NITRIL_CHT_1"/>
    <property type="match status" value="1"/>
</dbReference>
<dbReference type="AlphaFoldDB" id="W9XQA8"/>
<keyword evidence="9" id="KW-1185">Reference proteome</keyword>
<comment type="catalytic activity">
    <reaction evidence="3">
        <text>a nitrile + 2 H2O = a carboxylate + NH4(+)</text>
        <dbReference type="Rhea" id="RHEA:21724"/>
        <dbReference type="ChEBI" id="CHEBI:15377"/>
        <dbReference type="ChEBI" id="CHEBI:18379"/>
        <dbReference type="ChEBI" id="CHEBI:28938"/>
        <dbReference type="ChEBI" id="CHEBI:29067"/>
        <dbReference type="EC" id="3.5.5.1"/>
    </reaction>
</comment>
<dbReference type="Proteomes" id="UP000019478">
    <property type="component" value="Unassembled WGS sequence"/>
</dbReference>
<dbReference type="SUPFAM" id="SSF56317">
    <property type="entry name" value="Carbon-nitrogen hydrolase"/>
    <property type="match status" value="1"/>
</dbReference>
<dbReference type="GeneID" id="19170660"/>
<comment type="similarity">
    <text evidence="1">Belongs to the carbon-nitrogen hydrolase superfamily. Nitrilase family.</text>
</comment>
<dbReference type="PANTHER" id="PTHR46044:SF14">
    <property type="entry name" value="ARYLACETONITRILASE"/>
    <property type="match status" value="1"/>
</dbReference>
<evidence type="ECO:0000256" key="5">
    <source>
        <dbReference type="PROSITE-ProRule" id="PRU10139"/>
    </source>
</evidence>
<evidence type="ECO:0000256" key="6">
    <source>
        <dbReference type="SAM" id="MobiDB-lite"/>
    </source>
</evidence>
<name>W9XQA8_9EURO</name>
<dbReference type="CDD" id="cd07564">
    <property type="entry name" value="nitrilases_CHs"/>
    <property type="match status" value="1"/>
</dbReference>
<accession>W9XQA8</accession>
<sequence length="341" mass="37341">MGSTATPSTLRVAAAQYEPEWLDLQASVAKTCAIINKAGKQGVKILAFSELFIPGYPAWVWHRPVDPVLSTKYIQNSLVVDSDEMRTIQNCAAQNDVVVALGFSENDNNSVYIAQALIDSDGKLLMKRRKLKPTHMERTIFGDASGNSLVNVAPTRAGKRVGALACWEHCQPLLKYHTATQREEIHCAGWPPLSPHAGPELWSLSMEGCLSLSQTYAIETQTFVLHSTTVIGPKGIDAMSTAQAMLMNKPGGGYSAIIGPDGRRLSEPLGPTTEGLVIADIDPSMAIMARSFLDICGHYSRPDLLWLGCDTRERKHKFDRSADVQEEQENGVERRYDLVSG</sequence>
<reference evidence="8 9" key="1">
    <citation type="submission" date="2013-03" db="EMBL/GenBank/DDBJ databases">
        <title>The Genome Sequence of Capronia epimyces CBS 606.96.</title>
        <authorList>
            <consortium name="The Broad Institute Genomics Platform"/>
            <person name="Cuomo C."/>
            <person name="de Hoog S."/>
            <person name="Gorbushina A."/>
            <person name="Walker B."/>
            <person name="Young S.K."/>
            <person name="Zeng Q."/>
            <person name="Gargeya S."/>
            <person name="Fitzgerald M."/>
            <person name="Haas B."/>
            <person name="Abouelleil A."/>
            <person name="Allen A.W."/>
            <person name="Alvarado L."/>
            <person name="Arachchi H.M."/>
            <person name="Berlin A.M."/>
            <person name="Chapman S.B."/>
            <person name="Gainer-Dewar J."/>
            <person name="Goldberg J."/>
            <person name="Griggs A."/>
            <person name="Gujja S."/>
            <person name="Hansen M."/>
            <person name="Howarth C."/>
            <person name="Imamovic A."/>
            <person name="Ireland A."/>
            <person name="Larimer J."/>
            <person name="McCowan C."/>
            <person name="Murphy C."/>
            <person name="Pearson M."/>
            <person name="Poon T.W."/>
            <person name="Priest M."/>
            <person name="Roberts A."/>
            <person name="Saif S."/>
            <person name="Shea T."/>
            <person name="Sisk P."/>
            <person name="Sykes S."/>
            <person name="Wortman J."/>
            <person name="Nusbaum C."/>
            <person name="Birren B."/>
        </authorList>
    </citation>
    <scope>NUCLEOTIDE SEQUENCE [LARGE SCALE GENOMIC DNA]</scope>
    <source>
        <strain evidence="8 9">CBS 606.96</strain>
    </source>
</reference>
<dbReference type="STRING" id="1182542.W9XQA8"/>
<dbReference type="EC" id="3.5.5.1" evidence="4"/>
<comment type="caution">
    <text evidence="8">The sequence shown here is derived from an EMBL/GenBank/DDBJ whole genome shotgun (WGS) entry which is preliminary data.</text>
</comment>
<evidence type="ECO:0000256" key="3">
    <source>
        <dbReference type="ARBA" id="ARBA00036406"/>
    </source>
</evidence>
<feature type="active site" description="Proton acceptor" evidence="5">
    <location>
        <position position="50"/>
    </location>
</feature>
<dbReference type="FunFam" id="3.60.110.10:FF:000011">
    <property type="entry name" value="Cyanide hydratase"/>
    <property type="match status" value="1"/>
</dbReference>
<dbReference type="GO" id="GO:0000257">
    <property type="term" value="F:nitrilase activity"/>
    <property type="evidence" value="ECO:0007669"/>
    <property type="project" value="UniProtKB-EC"/>
</dbReference>
<dbReference type="Gene3D" id="3.60.110.10">
    <property type="entry name" value="Carbon-nitrogen hydrolase"/>
    <property type="match status" value="1"/>
</dbReference>
<dbReference type="EMBL" id="AMGY01000005">
    <property type="protein sequence ID" value="EXJ82737.1"/>
    <property type="molecule type" value="Genomic_DNA"/>
</dbReference>
<dbReference type="InterPro" id="IPR044149">
    <property type="entry name" value="Nitrilases_CHs"/>
</dbReference>
<dbReference type="eggNOG" id="KOG0805">
    <property type="taxonomic scope" value="Eukaryota"/>
</dbReference>
<dbReference type="InterPro" id="IPR036526">
    <property type="entry name" value="C-N_Hydrolase_sf"/>
</dbReference>
<evidence type="ECO:0000313" key="9">
    <source>
        <dbReference type="Proteomes" id="UP000019478"/>
    </source>
</evidence>
<feature type="compositionally biased region" description="Basic and acidic residues" evidence="6">
    <location>
        <begin position="331"/>
        <end position="341"/>
    </location>
</feature>